<dbReference type="PANTHER" id="PTHR31363">
    <property type="entry name" value="TRAF3-INTERACTING PROTEIN 1"/>
    <property type="match status" value="1"/>
</dbReference>
<dbReference type="InterPro" id="IPR018799">
    <property type="entry name" value="TRAF3IP1"/>
</dbReference>
<evidence type="ECO:0000259" key="2">
    <source>
        <dbReference type="Pfam" id="PF17749"/>
    </source>
</evidence>
<organism evidence="3 4">
    <name type="scientific">Liparis tanakae</name>
    <name type="common">Tanaka's snailfish</name>
    <dbReference type="NCBI Taxonomy" id="230148"/>
    <lineage>
        <taxon>Eukaryota</taxon>
        <taxon>Metazoa</taxon>
        <taxon>Chordata</taxon>
        <taxon>Craniata</taxon>
        <taxon>Vertebrata</taxon>
        <taxon>Euteleostomi</taxon>
        <taxon>Actinopterygii</taxon>
        <taxon>Neopterygii</taxon>
        <taxon>Teleostei</taxon>
        <taxon>Neoteleostei</taxon>
        <taxon>Acanthomorphata</taxon>
        <taxon>Eupercaria</taxon>
        <taxon>Perciformes</taxon>
        <taxon>Cottioidei</taxon>
        <taxon>Cottales</taxon>
        <taxon>Liparidae</taxon>
        <taxon>Liparis</taxon>
    </lineage>
</organism>
<feature type="region of interest" description="Disordered" evidence="1">
    <location>
        <begin position="38"/>
        <end position="61"/>
    </location>
</feature>
<evidence type="ECO:0000313" key="4">
    <source>
        <dbReference type="Proteomes" id="UP000314294"/>
    </source>
</evidence>
<sequence>MTREPINNGPRPMLVLRLARQIVCGNALLKPMGCASVPSSQSNCSPEARTRPQPGGPSEPPSVCLAAAFGAPGGKPPTLFVGPQVQPLTLLSSHNPGATDRAVEPLKSELVELEQLIKDQQDKICAVRCNILKNEEKIQKMVTGINFFSRA</sequence>
<dbReference type="InterPro" id="IPR041476">
    <property type="entry name" value="TRAF3IP1_C"/>
</dbReference>
<proteinExistence type="predicted"/>
<gene>
    <name evidence="3" type="primary">TRAF3IP1</name>
    <name evidence="3" type="ORF">EYF80_036895</name>
</gene>
<comment type="caution">
    <text evidence="3">The sequence shown here is derived from an EMBL/GenBank/DDBJ whole genome shotgun (WGS) entry which is preliminary data.</text>
</comment>
<evidence type="ECO:0000313" key="3">
    <source>
        <dbReference type="EMBL" id="TNN52882.1"/>
    </source>
</evidence>
<dbReference type="GO" id="GO:0070507">
    <property type="term" value="P:regulation of microtubule cytoskeleton organization"/>
    <property type="evidence" value="ECO:0007669"/>
    <property type="project" value="TreeGrafter"/>
</dbReference>
<accession>A0A4Z2GJG6</accession>
<dbReference type="Proteomes" id="UP000314294">
    <property type="component" value="Unassembled WGS sequence"/>
</dbReference>
<name>A0A4Z2GJG6_9TELE</name>
<dbReference type="EMBL" id="SRLO01000533">
    <property type="protein sequence ID" value="TNN52882.1"/>
    <property type="molecule type" value="Genomic_DNA"/>
</dbReference>
<dbReference type="OrthoDB" id="8952560at2759"/>
<dbReference type="Pfam" id="PF17749">
    <property type="entry name" value="MIP-T3_C"/>
    <property type="match status" value="1"/>
</dbReference>
<evidence type="ECO:0000256" key="1">
    <source>
        <dbReference type="SAM" id="MobiDB-lite"/>
    </source>
</evidence>
<feature type="domain" description="TRAF3-interacting protein 1 C-terminal" evidence="2">
    <location>
        <begin position="98"/>
        <end position="143"/>
    </location>
</feature>
<dbReference type="AlphaFoldDB" id="A0A4Z2GJG6"/>
<protein>
    <submittedName>
        <fullName evidence="3">TRAF3-interacting protein 1</fullName>
    </submittedName>
</protein>
<keyword evidence="4" id="KW-1185">Reference proteome</keyword>
<dbReference type="PANTHER" id="PTHR31363:SF0">
    <property type="entry name" value="TRAF3-INTERACTING PROTEIN 1"/>
    <property type="match status" value="1"/>
</dbReference>
<dbReference type="GO" id="GO:0042073">
    <property type="term" value="P:intraciliary transport"/>
    <property type="evidence" value="ECO:0007669"/>
    <property type="project" value="TreeGrafter"/>
</dbReference>
<dbReference type="GO" id="GO:0008017">
    <property type="term" value="F:microtubule binding"/>
    <property type="evidence" value="ECO:0007669"/>
    <property type="project" value="InterPro"/>
</dbReference>
<dbReference type="GO" id="GO:0005930">
    <property type="term" value="C:axoneme"/>
    <property type="evidence" value="ECO:0007669"/>
    <property type="project" value="TreeGrafter"/>
</dbReference>
<reference evidence="3 4" key="1">
    <citation type="submission" date="2019-03" db="EMBL/GenBank/DDBJ databases">
        <title>First draft genome of Liparis tanakae, snailfish: a comprehensive survey of snailfish specific genes.</title>
        <authorList>
            <person name="Kim W."/>
            <person name="Song I."/>
            <person name="Jeong J.-H."/>
            <person name="Kim D."/>
            <person name="Kim S."/>
            <person name="Ryu S."/>
            <person name="Song J.Y."/>
            <person name="Lee S.K."/>
        </authorList>
    </citation>
    <scope>NUCLEOTIDE SEQUENCE [LARGE SCALE GENOMIC DNA]</scope>
    <source>
        <tissue evidence="3">Muscle</tissue>
    </source>
</reference>
<dbReference type="GO" id="GO:0060271">
    <property type="term" value="P:cilium assembly"/>
    <property type="evidence" value="ECO:0007669"/>
    <property type="project" value="TreeGrafter"/>
</dbReference>
<dbReference type="GO" id="GO:0036064">
    <property type="term" value="C:ciliary basal body"/>
    <property type="evidence" value="ECO:0007669"/>
    <property type="project" value="TreeGrafter"/>
</dbReference>
<dbReference type="GO" id="GO:0030992">
    <property type="term" value="C:intraciliary transport particle B"/>
    <property type="evidence" value="ECO:0007669"/>
    <property type="project" value="TreeGrafter"/>
</dbReference>